<keyword evidence="4 5" id="KW-0472">Membrane</keyword>
<comment type="subcellular location">
    <subcellularLocation>
        <location evidence="1">Membrane</location>
        <topology evidence="1">Multi-pass membrane protein</topology>
    </subcellularLocation>
</comment>
<name>A0A929A016_LEPEC</name>
<dbReference type="AlphaFoldDB" id="A0A929A016"/>
<feature type="transmembrane region" description="Helical" evidence="5">
    <location>
        <begin position="58"/>
        <end position="83"/>
    </location>
</feature>
<evidence type="ECO:0000256" key="2">
    <source>
        <dbReference type="ARBA" id="ARBA00022692"/>
    </source>
</evidence>
<dbReference type="RefSeq" id="WP_193996431.1">
    <property type="nucleotide sequence ID" value="NZ_JADEXP010000465.1"/>
</dbReference>
<evidence type="ECO:0000256" key="1">
    <source>
        <dbReference type="ARBA" id="ARBA00004141"/>
    </source>
</evidence>
<organism evidence="7 8">
    <name type="scientific">Leptolyngbya cf. ectocarpi LEGE 11479</name>
    <dbReference type="NCBI Taxonomy" id="1828722"/>
    <lineage>
        <taxon>Bacteria</taxon>
        <taxon>Bacillati</taxon>
        <taxon>Cyanobacteriota</taxon>
        <taxon>Cyanophyceae</taxon>
        <taxon>Leptolyngbyales</taxon>
        <taxon>Leptolyngbyaceae</taxon>
        <taxon>Leptolyngbya group</taxon>
        <taxon>Leptolyngbya</taxon>
    </lineage>
</organism>
<keyword evidence="3 5" id="KW-1133">Transmembrane helix</keyword>
<reference evidence="7" key="1">
    <citation type="submission" date="2020-10" db="EMBL/GenBank/DDBJ databases">
        <authorList>
            <person name="Castelo-Branco R."/>
            <person name="Eusebio N."/>
            <person name="Adriana R."/>
            <person name="Vieira A."/>
            <person name="Brugerolle De Fraissinette N."/>
            <person name="Rezende De Castro R."/>
            <person name="Schneider M.P."/>
            <person name="Vasconcelos V."/>
            <person name="Leao P.N."/>
        </authorList>
    </citation>
    <scope>NUCLEOTIDE SEQUENCE</scope>
    <source>
        <strain evidence="7">LEGE 11479</strain>
    </source>
</reference>
<feature type="transmembrane region" description="Helical" evidence="5">
    <location>
        <begin position="123"/>
        <end position="144"/>
    </location>
</feature>
<proteinExistence type="predicted"/>
<dbReference type="EMBL" id="JADEXP010000465">
    <property type="protein sequence ID" value="MBE9070572.1"/>
    <property type="molecule type" value="Genomic_DNA"/>
</dbReference>
<evidence type="ECO:0000256" key="3">
    <source>
        <dbReference type="ARBA" id="ARBA00022989"/>
    </source>
</evidence>
<evidence type="ECO:0000256" key="4">
    <source>
        <dbReference type="ARBA" id="ARBA00023136"/>
    </source>
</evidence>
<evidence type="ECO:0000313" key="7">
    <source>
        <dbReference type="EMBL" id="MBE9070572.1"/>
    </source>
</evidence>
<comment type="caution">
    <text evidence="7">The sequence shown here is derived from an EMBL/GenBank/DDBJ whole genome shotgun (WGS) entry which is preliminary data.</text>
</comment>
<feature type="transmembrane region" description="Helical" evidence="5">
    <location>
        <begin position="12"/>
        <end position="38"/>
    </location>
</feature>
<evidence type="ECO:0000259" key="6">
    <source>
        <dbReference type="Pfam" id="PF12158"/>
    </source>
</evidence>
<sequence>MDQAQNSPSWELFLHLSLLLGWVVPIPFIDILLPIIIWQVTRRQYPQIDPHARNVLNWLISSTLYSVILLATLVGTIFLPILWGMRFVFPIIAAIQASKGKVWQYPLTLDFLGARPEKHLKRAAIGFLSLVVIPMAMLLGSMAWQNRRTSWLASLSPATGTVTKVMEKVDDYGDTVYKPVVTFKVPQQESYHVSPADWSNALTYKKGESVDVLYSPADPADAIINEWFEKWGGVTIVLVFSAVLLGFAIIPSLFCWVISCFV</sequence>
<dbReference type="Pfam" id="PF09685">
    <property type="entry name" value="MamF_MmsF"/>
    <property type="match status" value="1"/>
</dbReference>
<keyword evidence="8" id="KW-1185">Reference proteome</keyword>
<evidence type="ECO:0000256" key="5">
    <source>
        <dbReference type="SAM" id="Phobius"/>
    </source>
</evidence>
<feature type="domain" description="DUF3592" evidence="6">
    <location>
        <begin position="158"/>
        <end position="227"/>
    </location>
</feature>
<keyword evidence="2 5" id="KW-0812">Transmembrane</keyword>
<dbReference type="InterPro" id="IPR019109">
    <property type="entry name" value="MamF_MmsF"/>
</dbReference>
<protein>
    <submittedName>
        <fullName evidence="7">DUF4870 domain-containing protein</fullName>
    </submittedName>
</protein>
<evidence type="ECO:0000313" key="8">
    <source>
        <dbReference type="Proteomes" id="UP000615026"/>
    </source>
</evidence>
<dbReference type="Pfam" id="PF12158">
    <property type="entry name" value="DUF3592"/>
    <property type="match status" value="1"/>
</dbReference>
<dbReference type="Proteomes" id="UP000615026">
    <property type="component" value="Unassembled WGS sequence"/>
</dbReference>
<gene>
    <name evidence="7" type="ORF">IQ260_28420</name>
</gene>
<feature type="transmembrane region" description="Helical" evidence="5">
    <location>
        <begin position="236"/>
        <end position="261"/>
    </location>
</feature>
<dbReference type="InterPro" id="IPR021994">
    <property type="entry name" value="DUF3592"/>
</dbReference>
<accession>A0A929A016</accession>